<keyword evidence="4" id="KW-1185">Reference proteome</keyword>
<reference evidence="3" key="1">
    <citation type="journal article" date="2020" name="Cell">
        <title>Large-Scale Comparative Analyses of Tick Genomes Elucidate Their Genetic Diversity and Vector Capacities.</title>
        <authorList>
            <consortium name="Tick Genome and Microbiome Consortium (TIGMIC)"/>
            <person name="Jia N."/>
            <person name="Wang J."/>
            <person name="Shi W."/>
            <person name="Du L."/>
            <person name="Sun Y."/>
            <person name="Zhan W."/>
            <person name="Jiang J.F."/>
            <person name="Wang Q."/>
            <person name="Zhang B."/>
            <person name="Ji P."/>
            <person name="Bell-Sakyi L."/>
            <person name="Cui X.M."/>
            <person name="Yuan T.T."/>
            <person name="Jiang B.G."/>
            <person name="Yang W.F."/>
            <person name="Lam T.T."/>
            <person name="Chang Q.C."/>
            <person name="Ding S.J."/>
            <person name="Wang X.J."/>
            <person name="Zhu J.G."/>
            <person name="Ruan X.D."/>
            <person name="Zhao L."/>
            <person name="Wei J.T."/>
            <person name="Ye R.Z."/>
            <person name="Que T.C."/>
            <person name="Du C.H."/>
            <person name="Zhou Y.H."/>
            <person name="Cheng J.X."/>
            <person name="Dai P.F."/>
            <person name="Guo W.B."/>
            <person name="Han X.H."/>
            <person name="Huang E.J."/>
            <person name="Li L.F."/>
            <person name="Wei W."/>
            <person name="Gao Y.C."/>
            <person name="Liu J.Z."/>
            <person name="Shao H.Z."/>
            <person name="Wang X."/>
            <person name="Wang C.C."/>
            <person name="Yang T.C."/>
            <person name="Huo Q.B."/>
            <person name="Li W."/>
            <person name="Chen H.Y."/>
            <person name="Chen S.E."/>
            <person name="Zhou L.G."/>
            <person name="Ni X.B."/>
            <person name="Tian J.H."/>
            <person name="Sheng Y."/>
            <person name="Liu T."/>
            <person name="Pan Y.S."/>
            <person name="Xia L.Y."/>
            <person name="Li J."/>
            <person name="Zhao F."/>
            <person name="Cao W.C."/>
        </authorList>
    </citation>
    <scope>NUCLEOTIDE SEQUENCE</scope>
    <source>
        <strain evidence="3">Rsan-2018</strain>
    </source>
</reference>
<feature type="compositionally biased region" description="Acidic residues" evidence="1">
    <location>
        <begin position="34"/>
        <end position="45"/>
    </location>
</feature>
<comment type="caution">
    <text evidence="3">The sequence shown here is derived from an EMBL/GenBank/DDBJ whole genome shotgun (WGS) entry which is preliminary data.</text>
</comment>
<feature type="chain" id="PRO_5038899013" evidence="2">
    <location>
        <begin position="20"/>
        <end position="348"/>
    </location>
</feature>
<evidence type="ECO:0000256" key="2">
    <source>
        <dbReference type="SAM" id="SignalP"/>
    </source>
</evidence>
<accession>A0A9D4QA14</accession>
<reference evidence="3" key="2">
    <citation type="submission" date="2021-09" db="EMBL/GenBank/DDBJ databases">
        <authorList>
            <person name="Jia N."/>
            <person name="Wang J."/>
            <person name="Shi W."/>
            <person name="Du L."/>
            <person name="Sun Y."/>
            <person name="Zhan W."/>
            <person name="Jiang J."/>
            <person name="Wang Q."/>
            <person name="Zhang B."/>
            <person name="Ji P."/>
            <person name="Sakyi L.B."/>
            <person name="Cui X."/>
            <person name="Yuan T."/>
            <person name="Jiang B."/>
            <person name="Yang W."/>
            <person name="Lam T.T.-Y."/>
            <person name="Chang Q."/>
            <person name="Ding S."/>
            <person name="Wang X."/>
            <person name="Zhu J."/>
            <person name="Ruan X."/>
            <person name="Zhao L."/>
            <person name="Wei J."/>
            <person name="Que T."/>
            <person name="Du C."/>
            <person name="Cheng J."/>
            <person name="Dai P."/>
            <person name="Han X."/>
            <person name="Huang E."/>
            <person name="Gao Y."/>
            <person name="Liu J."/>
            <person name="Shao H."/>
            <person name="Ye R."/>
            <person name="Li L."/>
            <person name="Wei W."/>
            <person name="Wang X."/>
            <person name="Wang C."/>
            <person name="Huo Q."/>
            <person name="Li W."/>
            <person name="Guo W."/>
            <person name="Chen H."/>
            <person name="Chen S."/>
            <person name="Zhou L."/>
            <person name="Zhou L."/>
            <person name="Ni X."/>
            <person name="Tian J."/>
            <person name="Zhou Y."/>
            <person name="Sheng Y."/>
            <person name="Liu T."/>
            <person name="Pan Y."/>
            <person name="Xia L."/>
            <person name="Li J."/>
            <person name="Zhao F."/>
            <person name="Cao W."/>
        </authorList>
    </citation>
    <scope>NUCLEOTIDE SEQUENCE</scope>
    <source>
        <strain evidence="3">Rsan-2018</strain>
        <tissue evidence="3">Larvae</tissue>
    </source>
</reference>
<dbReference type="VEuPathDB" id="VectorBase:RSAN_042349"/>
<evidence type="ECO:0000256" key="1">
    <source>
        <dbReference type="SAM" id="MobiDB-lite"/>
    </source>
</evidence>
<feature type="signal peptide" evidence="2">
    <location>
        <begin position="1"/>
        <end position="19"/>
    </location>
</feature>
<name>A0A9D4QA14_RHISA</name>
<protein>
    <submittedName>
        <fullName evidence="3">Uncharacterized protein</fullName>
    </submittedName>
</protein>
<dbReference type="EMBL" id="JABSTV010001247">
    <property type="protein sequence ID" value="KAH7971813.1"/>
    <property type="molecule type" value="Genomic_DNA"/>
</dbReference>
<feature type="region of interest" description="Disordered" evidence="1">
    <location>
        <begin position="28"/>
        <end position="53"/>
    </location>
</feature>
<dbReference type="AlphaFoldDB" id="A0A9D4QA14"/>
<organism evidence="3 4">
    <name type="scientific">Rhipicephalus sanguineus</name>
    <name type="common">Brown dog tick</name>
    <name type="synonym">Ixodes sanguineus</name>
    <dbReference type="NCBI Taxonomy" id="34632"/>
    <lineage>
        <taxon>Eukaryota</taxon>
        <taxon>Metazoa</taxon>
        <taxon>Ecdysozoa</taxon>
        <taxon>Arthropoda</taxon>
        <taxon>Chelicerata</taxon>
        <taxon>Arachnida</taxon>
        <taxon>Acari</taxon>
        <taxon>Parasitiformes</taxon>
        <taxon>Ixodida</taxon>
        <taxon>Ixodoidea</taxon>
        <taxon>Ixodidae</taxon>
        <taxon>Rhipicephalinae</taxon>
        <taxon>Rhipicephalus</taxon>
        <taxon>Rhipicephalus</taxon>
    </lineage>
</organism>
<proteinExistence type="predicted"/>
<sequence length="348" mass="37806">MSKITVLLGLGILLAAVITAIVSLTTQGSRDDSSTVDEDGGDGFQDDLPRRSPGGTHYVTPKMLVCTFGNLGVLSVMVPPDGVCDVIFYEEVFYDPKMKIIRPTHSAMSFHVLQSLNVTYTMTTFGTSMATGAIVQSVHNDKADVMAAMEPLFASGMVHFGMLNVADFENYNKDGSLLYLEVVDEFQKSKGDSKGHCALGVSLNDGTQGKVILEKAKEATVDFLGITMVIIKLHAGKVASAADLWPVGPNPDGADLNNYKILTLVCKLNREKTQSDDVTNYSYDARDKFLAMFDDTETFKNKTEERAKLLPDIHGGIAAYKVEADDFVGFCDGGEKFARLKAIRDALK</sequence>
<evidence type="ECO:0000313" key="3">
    <source>
        <dbReference type="EMBL" id="KAH7971813.1"/>
    </source>
</evidence>
<keyword evidence="2" id="KW-0732">Signal</keyword>
<evidence type="ECO:0000313" key="4">
    <source>
        <dbReference type="Proteomes" id="UP000821837"/>
    </source>
</evidence>
<gene>
    <name evidence="3" type="ORF">HPB52_002973</name>
</gene>
<dbReference type="Proteomes" id="UP000821837">
    <property type="component" value="Chromosome 11"/>
</dbReference>